<sequence length="43" mass="4674">MGDVLDALPDERWPSDLHSWLVCLDVDAVSGRTEPLAPAGRRG</sequence>
<gene>
    <name evidence="1" type="ORF">GCM10022197_00720</name>
</gene>
<proteinExistence type="predicted"/>
<comment type="caution">
    <text evidence="1">The sequence shown here is derived from an EMBL/GenBank/DDBJ whole genome shotgun (WGS) entry which is preliminary data.</text>
</comment>
<organism evidence="1 2">
    <name type="scientific">Microlunatus spumicola</name>
    <dbReference type="NCBI Taxonomy" id="81499"/>
    <lineage>
        <taxon>Bacteria</taxon>
        <taxon>Bacillati</taxon>
        <taxon>Actinomycetota</taxon>
        <taxon>Actinomycetes</taxon>
        <taxon>Propionibacteriales</taxon>
        <taxon>Propionibacteriaceae</taxon>
        <taxon>Microlunatus</taxon>
    </lineage>
</organism>
<evidence type="ECO:0000313" key="2">
    <source>
        <dbReference type="Proteomes" id="UP001500767"/>
    </source>
</evidence>
<protein>
    <submittedName>
        <fullName evidence="1">Uncharacterized protein</fullName>
    </submittedName>
</protein>
<dbReference type="Proteomes" id="UP001500767">
    <property type="component" value="Unassembled WGS sequence"/>
</dbReference>
<evidence type="ECO:0000313" key="1">
    <source>
        <dbReference type="EMBL" id="GAA3549750.1"/>
    </source>
</evidence>
<dbReference type="EMBL" id="BAAAYR010000001">
    <property type="protein sequence ID" value="GAA3549750.1"/>
    <property type="molecule type" value="Genomic_DNA"/>
</dbReference>
<reference evidence="2" key="1">
    <citation type="journal article" date="2019" name="Int. J. Syst. Evol. Microbiol.">
        <title>The Global Catalogue of Microorganisms (GCM) 10K type strain sequencing project: providing services to taxonomists for standard genome sequencing and annotation.</title>
        <authorList>
            <consortium name="The Broad Institute Genomics Platform"/>
            <consortium name="The Broad Institute Genome Sequencing Center for Infectious Disease"/>
            <person name="Wu L."/>
            <person name="Ma J."/>
        </authorList>
    </citation>
    <scope>NUCLEOTIDE SEQUENCE [LARGE SCALE GENOMIC DNA]</scope>
    <source>
        <strain evidence="2">JCM 16540</strain>
    </source>
</reference>
<dbReference type="RefSeq" id="WP_344740649.1">
    <property type="nucleotide sequence ID" value="NZ_BAAAYR010000001.1"/>
</dbReference>
<name>A0ABP6WEQ9_9ACTN</name>
<accession>A0ABP6WEQ9</accession>
<keyword evidence="2" id="KW-1185">Reference proteome</keyword>